<gene>
    <name evidence="1" type="ORF">CPT_Miro183</name>
</gene>
<organism evidence="1 2">
    <name type="scientific">Klebsiella phage Miro</name>
    <dbReference type="NCBI Taxonomy" id="1675608"/>
    <lineage>
        <taxon>Viruses</taxon>
        <taxon>Duplodnaviria</taxon>
        <taxon>Heunggongvirae</taxon>
        <taxon>Uroviricota</taxon>
        <taxon>Caudoviricetes</taxon>
        <taxon>Pantevenvirales</taxon>
        <taxon>Straboviridae</taxon>
        <taxon>Slopekvirus</taxon>
        <taxon>Klebsiella virus Miro</taxon>
    </lineage>
</organism>
<dbReference type="EMBL" id="KT001919">
    <property type="protein sequence ID" value="AKU44767.1"/>
    <property type="molecule type" value="Genomic_DNA"/>
</dbReference>
<evidence type="ECO:0000313" key="2">
    <source>
        <dbReference type="Proteomes" id="UP000222117"/>
    </source>
</evidence>
<reference evidence="1 2" key="1">
    <citation type="journal article" date="2015" name="Genome Announc.">
        <title>Complete Genome Sequence of Klebsiella pneumoniae Carbapenemase-Producing K. pneumoniae Myophage Miro.</title>
        <authorList>
            <person name="Mijalis E.M."/>
            <person name="Lessor L.E."/>
            <person name="Cahill J.L."/>
            <person name="Rasche E.S."/>
            <person name="Kuty Everett G.F."/>
        </authorList>
    </citation>
    <scope>NUCLEOTIDE SEQUENCE [LARGE SCALE GENOMIC DNA]</scope>
</reference>
<protein>
    <submittedName>
        <fullName evidence="1">Uncharacterized protein</fullName>
    </submittedName>
</protein>
<evidence type="ECO:0000313" key="1">
    <source>
        <dbReference type="EMBL" id="AKU44767.1"/>
    </source>
</evidence>
<accession>A0A0K1LQF1</accession>
<sequence length="97" mass="11215">MKIVDLIKMANGLVTSDHYADYCEQYEVPLQRAINQSGYDGVSEITTENLKTFIVFANTFWMYLPDNPGIRQPAFFTLCTFCETYLPDCEDFEEIYG</sequence>
<dbReference type="Proteomes" id="UP000222117">
    <property type="component" value="Segment"/>
</dbReference>
<name>A0A0K1LQF1_9CAUD</name>
<proteinExistence type="predicted"/>